<dbReference type="NCBIfam" id="TIGR01590">
    <property type="entry name" value="yir-bir-cir_Pla"/>
    <property type="match status" value="2"/>
</dbReference>
<sequence>MAESSYNIEDLYKEINTIDGYFGVTKQAGGGTDEEYKQEIHKYCHYGSSSGNGNCGDYFQSASSGVIYLLTNLKEKHNLEYDKLAEYAILWLRYKLNLNTQSSSIKLNDFYTQYIETNNDYNKNLKDSDNMTYKDIIVTNKDLMNIIEISKFNGLFSILFSFYNGIKNSNLDCKNCSTKANEFVNNFKELNEDSNINGNTSYIKLLSTLSNDYDHFKSYCAEKYNDCNDFPTLPKIKTPPSKLLPVLSIFSVIPVFLGISYKYKEFVTINSYFEEEKKQNGEISLKSQESIHDYCHYENDSGKGNCCDYFQMTSSGVIYLLKNLKEKCNLDYDKLAEYAILWLIYKLNIKENNTVIKNDFYDKYIETNKDYNKKIKDDNLTYKGIINRKKDLMDMNINEIFKLEAPFNILYYLYYVIRVDDCNCTNDSNYANKFVQNFEALNNDSNNIKDSPFSQILSTLSNDYKNFIKIYHNKDKSCDFPPLLDLNPKKISVEKSGKDGEQISLQPPEGTSSSSSILNTIIPGLSTFAIPAFLGIAYKVNNKELTTITFKLYFCDSLYAFIKKYIIIFPFLY</sequence>
<dbReference type="Proteomes" id="UP000030681">
    <property type="component" value="Unassembled WGS sequence"/>
</dbReference>
<organism evidence="2 3">
    <name type="scientific">Plasmodium vinckei vinckei</name>
    <dbReference type="NCBI Taxonomy" id="54757"/>
    <lineage>
        <taxon>Eukaryota</taxon>
        <taxon>Sar</taxon>
        <taxon>Alveolata</taxon>
        <taxon>Apicomplexa</taxon>
        <taxon>Aconoidasida</taxon>
        <taxon>Haemosporida</taxon>
        <taxon>Plasmodiidae</taxon>
        <taxon>Plasmodium</taxon>
        <taxon>Plasmodium (Vinckeia)</taxon>
    </lineage>
</organism>
<dbReference type="Pfam" id="PF06022">
    <property type="entry name" value="Cir_Bir_Yir"/>
    <property type="match status" value="2"/>
</dbReference>
<proteinExistence type="predicted"/>
<evidence type="ECO:0000313" key="3">
    <source>
        <dbReference type="Proteomes" id="UP000030681"/>
    </source>
</evidence>
<feature type="region of interest" description="Disordered" evidence="1">
    <location>
        <begin position="496"/>
        <end position="515"/>
    </location>
</feature>
<evidence type="ECO:0000256" key="1">
    <source>
        <dbReference type="SAM" id="MobiDB-lite"/>
    </source>
</evidence>
<evidence type="ECO:0000313" key="2">
    <source>
        <dbReference type="EMBL" id="KEG00166.1"/>
    </source>
</evidence>
<reference evidence="2 3" key="1">
    <citation type="submission" date="2013-02" db="EMBL/GenBank/DDBJ databases">
        <title>The Genome Sequence of Plasmodium vinckei vinckei.</title>
        <authorList>
            <consortium name="The Broad Institute Genome Sequencing Platform"/>
            <consortium name="The Broad Institute Genome Sequencing Center for Infectious Disease"/>
            <person name="Neafsey D."/>
            <person name="Cheeseman I."/>
            <person name="Volkman S."/>
            <person name="Adams J."/>
            <person name="Walker B."/>
            <person name="Young S.K."/>
            <person name="Zeng Q."/>
            <person name="Gargeya S."/>
            <person name="Fitzgerald M."/>
            <person name="Haas B."/>
            <person name="Abouelleil A."/>
            <person name="Alvarado L."/>
            <person name="Arachchi H.M."/>
            <person name="Berlin A.M."/>
            <person name="Chapman S.B."/>
            <person name="Dewar J."/>
            <person name="Goldberg J."/>
            <person name="Griggs A."/>
            <person name="Gujja S."/>
            <person name="Hansen M."/>
            <person name="Howarth C."/>
            <person name="Imamovic A."/>
            <person name="Larimer J."/>
            <person name="McCowan C."/>
            <person name="Murphy C."/>
            <person name="Neiman D."/>
            <person name="Pearson M."/>
            <person name="Priest M."/>
            <person name="Roberts A."/>
            <person name="Saif S."/>
            <person name="Shea T."/>
            <person name="Sisk P."/>
            <person name="Sykes S."/>
            <person name="Wortman J."/>
            <person name="Nusbaum C."/>
            <person name="Birren B."/>
        </authorList>
    </citation>
    <scope>NUCLEOTIDE SEQUENCE [LARGE SCALE GENOMIC DNA]</scope>
    <source>
        <strain evidence="3">vinckei</strain>
    </source>
</reference>
<dbReference type="EMBL" id="KL446972">
    <property type="protein sequence ID" value="KEG00166.1"/>
    <property type="molecule type" value="Genomic_DNA"/>
</dbReference>
<gene>
    <name evidence="2" type="ORF">YYE_04986</name>
</gene>
<dbReference type="InterPro" id="IPR006477">
    <property type="entry name" value="Yir_bir_cir"/>
</dbReference>
<accession>A0A081I908</accession>
<dbReference type="AlphaFoldDB" id="A0A081I908"/>
<evidence type="ECO:0008006" key="4">
    <source>
        <dbReference type="Google" id="ProtNLM"/>
    </source>
</evidence>
<protein>
    <recommendedName>
        <fullName evidence="4">CIR protein PIR protein</fullName>
    </recommendedName>
</protein>
<name>A0A081I908_PLAVN</name>